<dbReference type="OrthoDB" id="9793589at2"/>
<evidence type="ECO:0000256" key="6">
    <source>
        <dbReference type="ARBA" id="ARBA00023065"/>
    </source>
</evidence>
<reference evidence="10 11" key="1">
    <citation type="journal article" date="2014" name="Genome Announc.">
        <title>Draft genome sequences of eight enterohepatic helicobacter species isolated from both laboratory and wild rodents.</title>
        <authorList>
            <person name="Sheh A."/>
            <person name="Shen Z."/>
            <person name="Fox J.G."/>
        </authorList>
    </citation>
    <scope>NUCLEOTIDE SEQUENCE [LARGE SCALE GENOMIC DNA]</scope>
    <source>
        <strain evidence="10 11">MIT 01-6451</strain>
    </source>
</reference>
<feature type="transmembrane region" description="Helical" evidence="8">
    <location>
        <begin position="222"/>
        <end position="248"/>
    </location>
</feature>
<feature type="transmembrane region" description="Helical" evidence="8">
    <location>
        <begin position="30"/>
        <end position="51"/>
    </location>
</feature>
<feature type="transmembrane region" description="Helical" evidence="8">
    <location>
        <begin position="331"/>
        <end position="350"/>
    </location>
</feature>
<keyword evidence="4 8" id="KW-0812">Transmembrane</keyword>
<dbReference type="GO" id="GO:0015297">
    <property type="term" value="F:antiporter activity"/>
    <property type="evidence" value="ECO:0007669"/>
    <property type="project" value="UniProtKB-KW"/>
</dbReference>
<evidence type="ECO:0000256" key="7">
    <source>
        <dbReference type="ARBA" id="ARBA00023136"/>
    </source>
</evidence>
<evidence type="ECO:0000256" key="3">
    <source>
        <dbReference type="ARBA" id="ARBA00022449"/>
    </source>
</evidence>
<protein>
    <submittedName>
        <fullName evidence="10">Cation:proton antiporter</fullName>
    </submittedName>
</protein>
<gene>
    <name evidence="10" type="ORF">LS65_000155</name>
</gene>
<feature type="transmembrane region" description="Helical" evidence="8">
    <location>
        <begin position="113"/>
        <end position="131"/>
    </location>
</feature>
<feature type="transmembrane region" description="Helical" evidence="8">
    <location>
        <begin position="269"/>
        <end position="291"/>
    </location>
</feature>
<dbReference type="GO" id="GO:1902600">
    <property type="term" value="P:proton transmembrane transport"/>
    <property type="evidence" value="ECO:0007669"/>
    <property type="project" value="InterPro"/>
</dbReference>
<evidence type="ECO:0000313" key="10">
    <source>
        <dbReference type="EMBL" id="TLE03229.1"/>
    </source>
</evidence>
<dbReference type="GeneID" id="82320988"/>
<evidence type="ECO:0000256" key="5">
    <source>
        <dbReference type="ARBA" id="ARBA00022989"/>
    </source>
</evidence>
<comment type="caution">
    <text evidence="10">The sequence shown here is derived from an EMBL/GenBank/DDBJ whole genome shotgun (WGS) entry which is preliminary data.</text>
</comment>
<keyword evidence="6" id="KW-0406">Ion transport</keyword>
<feature type="transmembrane region" description="Helical" evidence="8">
    <location>
        <begin position="58"/>
        <end position="75"/>
    </location>
</feature>
<dbReference type="AlphaFoldDB" id="A0A4U8TT37"/>
<evidence type="ECO:0000259" key="9">
    <source>
        <dbReference type="Pfam" id="PF00999"/>
    </source>
</evidence>
<keyword evidence="3" id="KW-0050">Antiport</keyword>
<feature type="transmembrane region" description="Helical" evidence="8">
    <location>
        <begin position="7"/>
        <end position="24"/>
    </location>
</feature>
<keyword evidence="11" id="KW-1185">Reference proteome</keyword>
<keyword evidence="2" id="KW-0813">Transport</keyword>
<evidence type="ECO:0000256" key="4">
    <source>
        <dbReference type="ARBA" id="ARBA00022692"/>
    </source>
</evidence>
<evidence type="ECO:0000256" key="2">
    <source>
        <dbReference type="ARBA" id="ARBA00022448"/>
    </source>
</evidence>
<feature type="transmembrane region" description="Helical" evidence="8">
    <location>
        <begin position="87"/>
        <end position="106"/>
    </location>
</feature>
<evidence type="ECO:0000256" key="1">
    <source>
        <dbReference type="ARBA" id="ARBA00004141"/>
    </source>
</evidence>
<evidence type="ECO:0000313" key="11">
    <source>
        <dbReference type="Proteomes" id="UP000029707"/>
    </source>
</evidence>
<sequence>MNNAIETLSAFSIFALLILFASPISNLTRIPVVVVEMILGALTAHFVGFITDIEEINIVAEIGFLFLMFLCGLEVDIKSFTKLGSSFLLRTLAYFCTLYGLSFIIVLSLGLSYVYIAALPVMSLGMIVALIKDYGKDQPWLDLALKIGILGELVSIAALVIVDGSSRHGVGSDLAHKLLMLVLFMIFVILGFKMARVLFWWIPQVRFLFLPRDDSNSQDLRFVFLLLFGFVLLMMILDIKAVLGAFLAGTILSTFFKHKAELPQMLHHFGFGFFVPFFFVHIGSTLNLHTLFTDIKIITYALYLIMGMLSLRLISASIVFGKYFKSAKSTLLFALSDSMPLTFLIATATLGKSIGELNDTLYASFVLGAILEGIIFSMLIKIVYVFWKTPKQKEK</sequence>
<dbReference type="EMBL" id="JRMQ02000001">
    <property type="protein sequence ID" value="TLE03229.1"/>
    <property type="molecule type" value="Genomic_DNA"/>
</dbReference>
<proteinExistence type="predicted"/>
<dbReference type="InterPro" id="IPR006153">
    <property type="entry name" value="Cation/H_exchanger_TM"/>
</dbReference>
<feature type="domain" description="Cation/H+ exchanger transmembrane" evidence="9">
    <location>
        <begin position="17"/>
        <end position="382"/>
    </location>
</feature>
<dbReference type="Gene3D" id="1.20.1530.20">
    <property type="match status" value="1"/>
</dbReference>
<dbReference type="InterPro" id="IPR038770">
    <property type="entry name" value="Na+/solute_symporter_sf"/>
</dbReference>
<feature type="transmembrane region" description="Helical" evidence="8">
    <location>
        <begin position="362"/>
        <end position="387"/>
    </location>
</feature>
<dbReference type="PANTHER" id="PTHR43562">
    <property type="entry name" value="NAPA-TYPE SODIUM/HYDROGEN ANTIPORTER"/>
    <property type="match status" value="1"/>
</dbReference>
<dbReference type="RefSeq" id="WP_034362803.1">
    <property type="nucleotide sequence ID" value="NZ_CAJUDB010000004.1"/>
</dbReference>
<feature type="transmembrane region" description="Helical" evidence="8">
    <location>
        <begin position="297"/>
        <end position="319"/>
    </location>
</feature>
<comment type="subcellular location">
    <subcellularLocation>
        <location evidence="1">Membrane</location>
        <topology evidence="1">Multi-pass membrane protein</topology>
    </subcellularLocation>
</comment>
<dbReference type="STRING" id="425400.LS65_07565"/>
<dbReference type="PANTHER" id="PTHR43562:SF1">
    <property type="entry name" value="NA(+)_H(+) ANTIPORTER YJBQ-RELATED"/>
    <property type="match status" value="1"/>
</dbReference>
<organism evidence="10 11">
    <name type="scientific">Helicobacter japonicus</name>
    <dbReference type="NCBI Taxonomy" id="425400"/>
    <lineage>
        <taxon>Bacteria</taxon>
        <taxon>Pseudomonadati</taxon>
        <taxon>Campylobacterota</taxon>
        <taxon>Epsilonproteobacteria</taxon>
        <taxon>Campylobacterales</taxon>
        <taxon>Helicobacteraceae</taxon>
        <taxon>Helicobacter</taxon>
    </lineage>
</organism>
<dbReference type="Pfam" id="PF00999">
    <property type="entry name" value="Na_H_Exchanger"/>
    <property type="match status" value="1"/>
</dbReference>
<name>A0A4U8TT37_9HELI</name>
<keyword evidence="5 8" id="KW-1133">Transmembrane helix</keyword>
<accession>A0A4U8TT37</accession>
<evidence type="ECO:0000256" key="8">
    <source>
        <dbReference type="SAM" id="Phobius"/>
    </source>
</evidence>
<dbReference type="Proteomes" id="UP000029707">
    <property type="component" value="Unassembled WGS sequence"/>
</dbReference>
<dbReference type="GO" id="GO:0016020">
    <property type="term" value="C:membrane"/>
    <property type="evidence" value="ECO:0007669"/>
    <property type="project" value="UniProtKB-SubCell"/>
</dbReference>
<feature type="transmembrane region" description="Helical" evidence="8">
    <location>
        <begin position="143"/>
        <end position="166"/>
    </location>
</feature>
<feature type="transmembrane region" description="Helical" evidence="8">
    <location>
        <begin position="178"/>
        <end position="202"/>
    </location>
</feature>
<keyword evidence="7 8" id="KW-0472">Membrane</keyword>